<sequence>MADYFSKWVEAQAFVKVREKEVIDFIWDHIMCQFGIPTKIVCNNGKQFIGSKVSKFFEDHKIKKILSPPHYPSGNGQAKSTNKTILQNLKKRLTDSNGKWKEICPSPVGILKVFNEATVKRATLDLKTGSKLESVIIGIKSTVSESSLVRPRILGSITLGFRSLARENFMRQKLAMAQGLRVPALRSRPPSKLYPARLGELGGF</sequence>
<dbReference type="Proteomes" id="UP000790787">
    <property type="component" value="Chromosome 10"/>
</dbReference>
<organism evidence="1 2">
    <name type="scientific">Nicotiana tabacum</name>
    <name type="common">Common tobacco</name>
    <dbReference type="NCBI Taxonomy" id="4097"/>
    <lineage>
        <taxon>Eukaryota</taxon>
        <taxon>Viridiplantae</taxon>
        <taxon>Streptophyta</taxon>
        <taxon>Embryophyta</taxon>
        <taxon>Tracheophyta</taxon>
        <taxon>Spermatophyta</taxon>
        <taxon>Magnoliopsida</taxon>
        <taxon>eudicotyledons</taxon>
        <taxon>Gunneridae</taxon>
        <taxon>Pentapetalae</taxon>
        <taxon>asterids</taxon>
        <taxon>lamiids</taxon>
        <taxon>Solanales</taxon>
        <taxon>Solanaceae</taxon>
        <taxon>Nicotianoideae</taxon>
        <taxon>Nicotianeae</taxon>
        <taxon>Nicotiana</taxon>
    </lineage>
</organism>
<reference evidence="1" key="1">
    <citation type="journal article" date="2014" name="Nat. Commun.">
        <title>The tobacco genome sequence and its comparison with those of tomato and potato.</title>
        <authorList>
            <person name="Sierro N."/>
            <person name="Battey J.N."/>
            <person name="Ouadi S."/>
            <person name="Bakaher N."/>
            <person name="Bovet L."/>
            <person name="Willig A."/>
            <person name="Goepfert S."/>
            <person name="Peitsch M.C."/>
            <person name="Ivanov N.V."/>
        </authorList>
    </citation>
    <scope>NUCLEOTIDE SEQUENCE [LARGE SCALE GENOMIC DNA]</scope>
</reference>
<evidence type="ECO:0000313" key="2">
    <source>
        <dbReference type="RefSeq" id="XP_075079756.1"/>
    </source>
</evidence>
<protein>
    <submittedName>
        <fullName evidence="2">Uncharacterized protein LOC142165002</fullName>
    </submittedName>
</protein>
<name>A0AC58S452_TOBAC</name>
<dbReference type="RefSeq" id="XP_075079756.1">
    <property type="nucleotide sequence ID" value="XM_075223655.1"/>
</dbReference>
<evidence type="ECO:0000313" key="1">
    <source>
        <dbReference type="Proteomes" id="UP000790787"/>
    </source>
</evidence>
<reference evidence="2" key="2">
    <citation type="submission" date="2025-08" db="UniProtKB">
        <authorList>
            <consortium name="RefSeq"/>
        </authorList>
    </citation>
    <scope>IDENTIFICATION</scope>
    <source>
        <tissue evidence="2">Leaf</tissue>
    </source>
</reference>
<keyword evidence="1" id="KW-1185">Reference proteome</keyword>
<gene>
    <name evidence="2" type="primary">LOC142165002</name>
</gene>
<proteinExistence type="predicted"/>
<accession>A0AC58S452</accession>